<accession>A0ABD3EYY5</accession>
<dbReference type="GO" id="GO:0005576">
    <property type="term" value="C:extracellular region"/>
    <property type="evidence" value="ECO:0007669"/>
    <property type="project" value="UniProtKB-SubCell"/>
</dbReference>
<organism evidence="5 6">
    <name type="scientific">Phytophthora oleae</name>
    <dbReference type="NCBI Taxonomy" id="2107226"/>
    <lineage>
        <taxon>Eukaryota</taxon>
        <taxon>Sar</taxon>
        <taxon>Stramenopiles</taxon>
        <taxon>Oomycota</taxon>
        <taxon>Peronosporomycetes</taxon>
        <taxon>Peronosporales</taxon>
        <taxon>Peronosporaceae</taxon>
        <taxon>Phytophthora</taxon>
    </lineage>
</organism>
<protein>
    <recommendedName>
        <fullName evidence="4">Crinkler effector protein N-terminal domain-containing protein</fullName>
    </recommendedName>
</protein>
<feature type="domain" description="Crinkler effector protein N-terminal" evidence="4">
    <location>
        <begin position="2"/>
        <end position="77"/>
    </location>
</feature>
<dbReference type="Proteomes" id="UP001632037">
    <property type="component" value="Unassembled WGS sequence"/>
</dbReference>
<reference evidence="5 6" key="1">
    <citation type="submission" date="2024-09" db="EMBL/GenBank/DDBJ databases">
        <title>Genome sequencing and assembly of Phytophthora oleae, isolate VK10A, causative agent of rot of olive drupes.</title>
        <authorList>
            <person name="Conti Taguali S."/>
            <person name="Riolo M."/>
            <person name="La Spada F."/>
            <person name="Cacciola S.O."/>
            <person name="Dionisio G."/>
        </authorList>
    </citation>
    <scope>NUCLEOTIDE SEQUENCE [LARGE SCALE GENOMIC DNA]</scope>
    <source>
        <strain evidence="5 6">VK10A</strain>
    </source>
</reference>
<evidence type="ECO:0000313" key="5">
    <source>
        <dbReference type="EMBL" id="KAL3658897.1"/>
    </source>
</evidence>
<evidence type="ECO:0000313" key="6">
    <source>
        <dbReference type="Proteomes" id="UP001632037"/>
    </source>
</evidence>
<proteinExistence type="predicted"/>
<dbReference type="EMBL" id="JBIMZQ010000050">
    <property type="protein sequence ID" value="KAL3658897.1"/>
    <property type="molecule type" value="Genomic_DNA"/>
</dbReference>
<keyword evidence="6" id="KW-1185">Reference proteome</keyword>
<keyword evidence="3" id="KW-0964">Secreted</keyword>
<comment type="caution">
    <text evidence="5">The sequence shown here is derived from an EMBL/GenBank/DDBJ whole genome shotgun (WGS) entry which is preliminary data.</text>
</comment>
<dbReference type="GO" id="GO:0043657">
    <property type="term" value="C:host cell"/>
    <property type="evidence" value="ECO:0007669"/>
    <property type="project" value="UniProtKB-SubCell"/>
</dbReference>
<evidence type="ECO:0000256" key="2">
    <source>
        <dbReference type="ARBA" id="ARBA00004613"/>
    </source>
</evidence>
<name>A0ABD3EYY5_9STRA</name>
<sequence length="259" mass="29347">MVKFFCAIVGVEKSVFEVGIEERASVSALKFKIKDLNDDIKVSARNLELFLAKRDKGRGEWLTEEEAVKDDMRLEITKEEVAKLISPVNVLVLVPRPQMELWLVSGSVKNALSTKGIRSRVYRLAASYLGYYDPDLRAGDGDKAMWYEEATLQLHVVFKEERDAFIFENELQNEVFTRTSPLEGHDVSTKVAPIHRESNYLRRILTPEYLPDDTDSLQDTMTSVSTDISIVDLEADDSCIRVLRVSSASGVWGRQRAVI</sequence>
<evidence type="ECO:0000256" key="3">
    <source>
        <dbReference type="ARBA" id="ARBA00022525"/>
    </source>
</evidence>
<evidence type="ECO:0000256" key="1">
    <source>
        <dbReference type="ARBA" id="ARBA00004340"/>
    </source>
</evidence>
<dbReference type="InterPro" id="IPR045379">
    <property type="entry name" value="Crinkler_N"/>
</dbReference>
<dbReference type="Pfam" id="PF20147">
    <property type="entry name" value="Crinkler"/>
    <property type="match status" value="1"/>
</dbReference>
<evidence type="ECO:0000259" key="4">
    <source>
        <dbReference type="Pfam" id="PF20147"/>
    </source>
</evidence>
<dbReference type="AlphaFoldDB" id="A0ABD3EYY5"/>
<gene>
    <name evidence="5" type="ORF">V7S43_016040</name>
</gene>
<comment type="subcellular location">
    <subcellularLocation>
        <location evidence="1">Host cell</location>
    </subcellularLocation>
    <subcellularLocation>
        <location evidence="2">Secreted</location>
    </subcellularLocation>
</comment>